<dbReference type="InterPro" id="IPR029060">
    <property type="entry name" value="PIN-like_dom_sf"/>
</dbReference>
<proteinExistence type="predicted"/>
<protein>
    <recommendedName>
        <fullName evidence="3">Type II toxin-antitoxin system VapC family toxin</fullName>
    </recommendedName>
</protein>
<dbReference type="EMBL" id="QVIG01000001">
    <property type="protein sequence ID" value="RGD60349.1"/>
    <property type="molecule type" value="Genomic_DNA"/>
</dbReference>
<evidence type="ECO:0000313" key="2">
    <source>
        <dbReference type="Proteomes" id="UP000263377"/>
    </source>
</evidence>
<dbReference type="InterPro" id="IPR044153">
    <property type="entry name" value="PIN_Pae0151-like"/>
</dbReference>
<dbReference type="SUPFAM" id="SSF88723">
    <property type="entry name" value="PIN domain-like"/>
    <property type="match status" value="1"/>
</dbReference>
<organism evidence="1 2">
    <name type="scientific">Kitasatospora xanthocidica</name>
    <dbReference type="NCBI Taxonomy" id="83382"/>
    <lineage>
        <taxon>Bacteria</taxon>
        <taxon>Bacillati</taxon>
        <taxon>Actinomycetota</taxon>
        <taxon>Actinomycetes</taxon>
        <taxon>Kitasatosporales</taxon>
        <taxon>Streptomycetaceae</taxon>
        <taxon>Kitasatospora</taxon>
    </lineage>
</organism>
<evidence type="ECO:0000313" key="1">
    <source>
        <dbReference type="EMBL" id="RGD60349.1"/>
    </source>
</evidence>
<comment type="caution">
    <text evidence="1">The sequence shown here is derived from an EMBL/GenBank/DDBJ whole genome shotgun (WGS) entry which is preliminary data.</text>
</comment>
<evidence type="ECO:0008006" key="3">
    <source>
        <dbReference type="Google" id="ProtNLM"/>
    </source>
</evidence>
<dbReference type="Proteomes" id="UP000263377">
    <property type="component" value="Unassembled WGS sequence"/>
</dbReference>
<dbReference type="CDD" id="cd09873">
    <property type="entry name" value="PIN_Pae0151-like"/>
    <property type="match status" value="1"/>
</dbReference>
<dbReference type="AlphaFoldDB" id="A0A372ZWZ1"/>
<gene>
    <name evidence="1" type="ORF">DR950_23435</name>
</gene>
<accession>A0A372ZWZ1</accession>
<keyword evidence="2" id="KW-1185">Reference proteome</keyword>
<sequence length="142" mass="15056">MATYVITPEVALHLVRDGAAAPAGHQLPAPTLLRSQLLSLLYGAVRRGELAERDAERALDAVRALRIRLLGDRVQQATAWRIAERLGLPDTLDAEYLALTRLQADALVTLDPALAAAAEGVVPTAPVEVLTAARRPGGQGRA</sequence>
<reference evidence="1 2" key="1">
    <citation type="submission" date="2018-08" db="EMBL/GenBank/DDBJ databases">
        <title>Diversity &amp; Physiological Properties of Lignin-Decomposing Actinobacteria from Soil.</title>
        <authorList>
            <person name="Roh S.G."/>
            <person name="Kim S.B."/>
        </authorList>
    </citation>
    <scope>NUCLEOTIDE SEQUENCE [LARGE SCALE GENOMIC DNA]</scope>
    <source>
        <strain evidence="1 2">MMS17-GH009</strain>
    </source>
</reference>
<name>A0A372ZWZ1_9ACTN</name>
<dbReference type="Gene3D" id="3.40.50.1010">
    <property type="entry name" value="5'-nuclease"/>
    <property type="match status" value="1"/>
</dbReference>
<dbReference type="RefSeq" id="WP_117488447.1">
    <property type="nucleotide sequence ID" value="NZ_QVIG01000001.1"/>
</dbReference>